<keyword evidence="6" id="KW-0472">Membrane</keyword>
<dbReference type="Proteomes" id="UP001317532">
    <property type="component" value="Chromosome"/>
</dbReference>
<sequence>MDASHGQRDVARLDAFIDDAQEPFQRVVPPVTITLDTTLLDDGDHVLRLEAYDALGHVGRRTIPFVVQNGPGITITGLRARDRVAGTVDLALNAFSGEEPFDSIRAESRGPIPVWTWVMILIVAGWAGWYGLALFATPAVYASTPTYEEHPVEPAAAAGNASATPPQNPVAAAQAPLTTKAAPRGSGKGSAGGFDFASTGPQLYTQNCSACHGASGAGIPGAFPALAADPVVNATNPAEHIAILLRGLKGRAIKAVTYSSQMPAFPQLSDADIAAIVDHERTSWGNQAPVVTPADVKRAR</sequence>
<feature type="domain" description="Cytochrome c" evidence="7">
    <location>
        <begin position="195"/>
        <end position="284"/>
    </location>
</feature>
<keyword evidence="1 4" id="KW-0349">Heme</keyword>
<dbReference type="GO" id="GO:0020037">
    <property type="term" value="F:heme binding"/>
    <property type="evidence" value="ECO:0007669"/>
    <property type="project" value="InterPro"/>
</dbReference>
<evidence type="ECO:0000259" key="7">
    <source>
        <dbReference type="PROSITE" id="PS51007"/>
    </source>
</evidence>
<dbReference type="EMBL" id="AP025523">
    <property type="protein sequence ID" value="BDE06165.1"/>
    <property type="molecule type" value="Genomic_DNA"/>
</dbReference>
<keyword evidence="6" id="KW-1133">Transmembrane helix</keyword>
<dbReference type="PANTHER" id="PTHR35008:SF8">
    <property type="entry name" value="ALCOHOL DEHYDROGENASE CYTOCHROME C SUBUNIT"/>
    <property type="match status" value="1"/>
</dbReference>
<feature type="transmembrane region" description="Helical" evidence="6">
    <location>
        <begin position="114"/>
        <end position="136"/>
    </location>
</feature>
<evidence type="ECO:0000313" key="9">
    <source>
        <dbReference type="Proteomes" id="UP001317532"/>
    </source>
</evidence>
<dbReference type="InterPro" id="IPR051459">
    <property type="entry name" value="Cytochrome_c-type_DH"/>
</dbReference>
<name>A0AAN2C950_UNVUL</name>
<evidence type="ECO:0000256" key="1">
    <source>
        <dbReference type="ARBA" id="ARBA00022617"/>
    </source>
</evidence>
<evidence type="ECO:0000256" key="6">
    <source>
        <dbReference type="SAM" id="Phobius"/>
    </source>
</evidence>
<gene>
    <name evidence="8" type="ORF">WPS_14410</name>
</gene>
<dbReference type="SUPFAM" id="SSF46626">
    <property type="entry name" value="Cytochrome c"/>
    <property type="match status" value="1"/>
</dbReference>
<keyword evidence="9" id="KW-1185">Reference proteome</keyword>
<keyword evidence="2 4" id="KW-0479">Metal-binding</keyword>
<proteinExistence type="predicted"/>
<dbReference type="PANTHER" id="PTHR35008">
    <property type="entry name" value="BLL4482 PROTEIN-RELATED"/>
    <property type="match status" value="1"/>
</dbReference>
<accession>A0AAN2C950</accession>
<evidence type="ECO:0000256" key="2">
    <source>
        <dbReference type="ARBA" id="ARBA00022723"/>
    </source>
</evidence>
<protein>
    <recommendedName>
        <fullName evidence="7">Cytochrome c domain-containing protein</fullName>
    </recommendedName>
</protein>
<evidence type="ECO:0000256" key="3">
    <source>
        <dbReference type="ARBA" id="ARBA00023004"/>
    </source>
</evidence>
<reference evidence="8 9" key="1">
    <citation type="journal article" date="2022" name="ISME Commun">
        <title>Vulcanimicrobium alpinus gen. nov. sp. nov., the first cultivated representative of the candidate phylum 'Eremiobacterota', is a metabolically versatile aerobic anoxygenic phototroph.</title>
        <authorList>
            <person name="Yabe S."/>
            <person name="Muto K."/>
            <person name="Abe K."/>
            <person name="Yokota A."/>
            <person name="Staudigel H."/>
            <person name="Tebo B.M."/>
        </authorList>
    </citation>
    <scope>NUCLEOTIDE SEQUENCE [LARGE SCALE GENOMIC DNA]</scope>
    <source>
        <strain evidence="8 9">WC8-2</strain>
    </source>
</reference>
<evidence type="ECO:0000256" key="4">
    <source>
        <dbReference type="PROSITE-ProRule" id="PRU00433"/>
    </source>
</evidence>
<dbReference type="Gene3D" id="1.10.760.10">
    <property type="entry name" value="Cytochrome c-like domain"/>
    <property type="match status" value="1"/>
</dbReference>
<evidence type="ECO:0000256" key="5">
    <source>
        <dbReference type="SAM" id="MobiDB-lite"/>
    </source>
</evidence>
<feature type="compositionally biased region" description="Low complexity" evidence="5">
    <location>
        <begin position="155"/>
        <end position="183"/>
    </location>
</feature>
<keyword evidence="3 4" id="KW-0408">Iron</keyword>
<dbReference type="KEGG" id="vab:WPS_14410"/>
<dbReference type="GO" id="GO:0009055">
    <property type="term" value="F:electron transfer activity"/>
    <property type="evidence" value="ECO:0007669"/>
    <property type="project" value="InterPro"/>
</dbReference>
<dbReference type="InterPro" id="IPR009056">
    <property type="entry name" value="Cyt_c-like_dom"/>
</dbReference>
<dbReference type="AlphaFoldDB" id="A0AAN2C950"/>
<organism evidence="8 9">
    <name type="scientific">Vulcanimicrobium alpinum</name>
    <dbReference type="NCBI Taxonomy" id="3016050"/>
    <lineage>
        <taxon>Bacteria</taxon>
        <taxon>Bacillati</taxon>
        <taxon>Vulcanimicrobiota</taxon>
        <taxon>Vulcanimicrobiia</taxon>
        <taxon>Vulcanimicrobiales</taxon>
        <taxon>Vulcanimicrobiaceae</taxon>
        <taxon>Vulcanimicrobium</taxon>
    </lineage>
</organism>
<evidence type="ECO:0000313" key="8">
    <source>
        <dbReference type="EMBL" id="BDE06165.1"/>
    </source>
</evidence>
<dbReference type="GO" id="GO:0046872">
    <property type="term" value="F:metal ion binding"/>
    <property type="evidence" value="ECO:0007669"/>
    <property type="project" value="UniProtKB-KW"/>
</dbReference>
<keyword evidence="6" id="KW-0812">Transmembrane</keyword>
<dbReference type="Pfam" id="PF00034">
    <property type="entry name" value="Cytochrom_C"/>
    <property type="match status" value="1"/>
</dbReference>
<dbReference type="PROSITE" id="PS51007">
    <property type="entry name" value="CYTC"/>
    <property type="match status" value="1"/>
</dbReference>
<feature type="region of interest" description="Disordered" evidence="5">
    <location>
        <begin position="155"/>
        <end position="190"/>
    </location>
</feature>
<dbReference type="InterPro" id="IPR036909">
    <property type="entry name" value="Cyt_c-like_dom_sf"/>
</dbReference>